<name>A0A167J494_CALVF</name>
<organism evidence="1 2">
    <name type="scientific">Calocera viscosa (strain TUFC12733)</name>
    <dbReference type="NCBI Taxonomy" id="1330018"/>
    <lineage>
        <taxon>Eukaryota</taxon>
        <taxon>Fungi</taxon>
        <taxon>Dikarya</taxon>
        <taxon>Basidiomycota</taxon>
        <taxon>Agaricomycotina</taxon>
        <taxon>Dacrymycetes</taxon>
        <taxon>Dacrymycetales</taxon>
        <taxon>Dacrymycetaceae</taxon>
        <taxon>Calocera</taxon>
    </lineage>
</organism>
<evidence type="ECO:0000313" key="2">
    <source>
        <dbReference type="Proteomes" id="UP000076738"/>
    </source>
</evidence>
<gene>
    <name evidence="1" type="ORF">CALVIDRAFT_540221</name>
</gene>
<evidence type="ECO:0000313" key="1">
    <source>
        <dbReference type="EMBL" id="KZO93231.1"/>
    </source>
</evidence>
<dbReference type="AlphaFoldDB" id="A0A167J494"/>
<keyword evidence="2" id="KW-1185">Reference proteome</keyword>
<dbReference type="Proteomes" id="UP000076738">
    <property type="component" value="Unassembled WGS sequence"/>
</dbReference>
<accession>A0A167J494</accession>
<dbReference type="EMBL" id="KV417303">
    <property type="protein sequence ID" value="KZO93231.1"/>
    <property type="molecule type" value="Genomic_DNA"/>
</dbReference>
<protein>
    <submittedName>
        <fullName evidence="1">Uncharacterized protein</fullName>
    </submittedName>
</protein>
<reference evidence="1 2" key="1">
    <citation type="journal article" date="2016" name="Mol. Biol. Evol.">
        <title>Comparative Genomics of Early-Diverging Mushroom-Forming Fungi Provides Insights into the Origins of Lignocellulose Decay Capabilities.</title>
        <authorList>
            <person name="Nagy L.G."/>
            <person name="Riley R."/>
            <person name="Tritt A."/>
            <person name="Adam C."/>
            <person name="Daum C."/>
            <person name="Floudas D."/>
            <person name="Sun H."/>
            <person name="Yadav J.S."/>
            <person name="Pangilinan J."/>
            <person name="Larsson K.H."/>
            <person name="Matsuura K."/>
            <person name="Barry K."/>
            <person name="Labutti K."/>
            <person name="Kuo R."/>
            <person name="Ohm R.A."/>
            <person name="Bhattacharya S.S."/>
            <person name="Shirouzu T."/>
            <person name="Yoshinaga Y."/>
            <person name="Martin F.M."/>
            <person name="Grigoriev I.V."/>
            <person name="Hibbett D.S."/>
        </authorList>
    </citation>
    <scope>NUCLEOTIDE SEQUENCE [LARGE SCALE GENOMIC DNA]</scope>
    <source>
        <strain evidence="1 2">TUFC12733</strain>
    </source>
</reference>
<sequence length="53" mass="5971">MPRHCWPPVLALSLISHSGTKRIHAAPRLPSVKLRTSTPSAPALQLLLFRYKR</sequence>
<proteinExistence type="predicted"/>